<proteinExistence type="predicted"/>
<dbReference type="InterPro" id="IPR020821">
    <property type="entry name" value="ENPP1-3/EXOG-like_nuc-like"/>
</dbReference>
<feature type="binding site" evidence="2">
    <location>
        <position position="155"/>
    </location>
    <ligand>
        <name>Mg(2+)</name>
        <dbReference type="ChEBI" id="CHEBI:18420"/>
        <note>catalytic</note>
    </ligand>
</feature>
<dbReference type="InterPro" id="IPR044925">
    <property type="entry name" value="His-Me_finger_sf"/>
</dbReference>
<dbReference type="InterPro" id="IPR001604">
    <property type="entry name" value="Endo_G_ENPP1-like_dom"/>
</dbReference>
<evidence type="ECO:0000259" key="5">
    <source>
        <dbReference type="SMART" id="SM00892"/>
    </source>
</evidence>
<keyword evidence="6" id="KW-0378">Hydrolase</keyword>
<dbReference type="PANTHER" id="PTHR13966:SF5">
    <property type="entry name" value="ENDONUCLEASE G, MITOCHONDRIAL"/>
    <property type="match status" value="1"/>
</dbReference>
<dbReference type="GO" id="GO:0004519">
    <property type="term" value="F:endonuclease activity"/>
    <property type="evidence" value="ECO:0007669"/>
    <property type="project" value="UniProtKB-KW"/>
</dbReference>
<dbReference type="GO" id="GO:0003676">
    <property type="term" value="F:nucleic acid binding"/>
    <property type="evidence" value="ECO:0007669"/>
    <property type="project" value="InterPro"/>
</dbReference>
<accession>A0A7Y9DNI2</accession>
<keyword evidence="2" id="KW-0479">Metal-binding</keyword>
<dbReference type="InterPro" id="IPR040255">
    <property type="entry name" value="Non-specific_endonuclease"/>
</dbReference>
<dbReference type="SUPFAM" id="SSF54060">
    <property type="entry name" value="His-Me finger endonucleases"/>
    <property type="match status" value="1"/>
</dbReference>
<sequence>MSETAPGAGLQLGTGVEVSRAGTPDLSGRAGYDPRFLAPGPYVPLPVPLDGAEVVVLPYTHFSIVHRPDRRLAAATVVAVDGASLVDVPRSGDAWFLDPRLGPDEQAGAALYDRNDFDRGHLVRRRDPGWGAEAARADADTFSYANAAPQASTFNQSPELWLGLEDHVLAHARQWDTRLVVVTGPVFADDDPEYRGVRVPRRFYKIAAYLLPQPADLDPDQEVSVLASAGFVLDQTPLVEQVLDAPSAQQVPELGGFRTFQVPVEDIGDLTRLDLGPLVAADRLPSLVPAAAGEEVPAWRPLAGAADLLL</sequence>
<dbReference type="GO" id="GO:0016787">
    <property type="term" value="F:hydrolase activity"/>
    <property type="evidence" value="ECO:0007669"/>
    <property type="project" value="InterPro"/>
</dbReference>
<dbReference type="SMART" id="SM00892">
    <property type="entry name" value="Endonuclease_NS"/>
    <property type="match status" value="1"/>
</dbReference>
<gene>
    <name evidence="6" type="ORF">BJ968_003417</name>
</gene>
<dbReference type="Pfam" id="PF01223">
    <property type="entry name" value="Endonuclease_NS"/>
    <property type="match status" value="1"/>
</dbReference>
<evidence type="ECO:0000256" key="2">
    <source>
        <dbReference type="PIRSR" id="PIRSR640255-2"/>
    </source>
</evidence>
<dbReference type="SMART" id="SM00477">
    <property type="entry name" value="NUC"/>
    <property type="match status" value="1"/>
</dbReference>
<name>A0A7Y9DNI2_9ACTN</name>
<dbReference type="Gene3D" id="3.40.570.10">
    <property type="entry name" value="Extracellular Endonuclease, subunit A"/>
    <property type="match status" value="1"/>
</dbReference>
<evidence type="ECO:0000313" key="7">
    <source>
        <dbReference type="Proteomes" id="UP000521922"/>
    </source>
</evidence>
<keyword evidence="6" id="KW-0255">Endonuclease</keyword>
<feature type="domain" description="DNA/RNA non-specific endonuclease/pyrophosphatase/phosphodiesterase" evidence="5">
    <location>
        <begin position="58"/>
        <end position="282"/>
    </location>
</feature>
<evidence type="ECO:0000256" key="1">
    <source>
        <dbReference type="PIRSR" id="PIRSR640255-1"/>
    </source>
</evidence>
<organism evidence="6 7">
    <name type="scientific">Kineococcus aurantiacus</name>
    <dbReference type="NCBI Taxonomy" id="37633"/>
    <lineage>
        <taxon>Bacteria</taxon>
        <taxon>Bacillati</taxon>
        <taxon>Actinomycetota</taxon>
        <taxon>Actinomycetes</taxon>
        <taxon>Kineosporiales</taxon>
        <taxon>Kineosporiaceae</taxon>
        <taxon>Kineococcus</taxon>
    </lineage>
</organism>
<evidence type="ECO:0000256" key="3">
    <source>
        <dbReference type="SAM" id="MobiDB-lite"/>
    </source>
</evidence>
<dbReference type="PANTHER" id="PTHR13966">
    <property type="entry name" value="ENDONUCLEASE RELATED"/>
    <property type="match status" value="1"/>
</dbReference>
<evidence type="ECO:0000313" key="6">
    <source>
        <dbReference type="EMBL" id="NYD23877.1"/>
    </source>
</evidence>
<feature type="region of interest" description="Disordered" evidence="3">
    <location>
        <begin position="1"/>
        <end position="24"/>
    </location>
</feature>
<comment type="caution">
    <text evidence="6">The sequence shown here is derived from an EMBL/GenBank/DDBJ whole genome shotgun (WGS) entry which is preliminary data.</text>
</comment>
<reference evidence="6 7" key="1">
    <citation type="submission" date="2020-07" db="EMBL/GenBank/DDBJ databases">
        <title>Sequencing the genomes of 1000 actinobacteria strains.</title>
        <authorList>
            <person name="Klenk H.-P."/>
        </authorList>
    </citation>
    <scope>NUCLEOTIDE SEQUENCE [LARGE SCALE GENOMIC DNA]</scope>
    <source>
        <strain evidence="6 7">DSM 7487</strain>
    </source>
</reference>
<keyword evidence="6" id="KW-0540">Nuclease</keyword>
<dbReference type="InterPro" id="IPR044929">
    <property type="entry name" value="DNA/RNA_non-sp_Endonuclease_sf"/>
</dbReference>
<feature type="domain" description="ENPP1-3/EXOG-like endonuclease/phosphodiesterase" evidence="4">
    <location>
        <begin position="59"/>
        <end position="282"/>
    </location>
</feature>
<dbReference type="EMBL" id="JACCBB010000001">
    <property type="protein sequence ID" value="NYD23877.1"/>
    <property type="molecule type" value="Genomic_DNA"/>
</dbReference>
<evidence type="ECO:0000259" key="4">
    <source>
        <dbReference type="SMART" id="SM00477"/>
    </source>
</evidence>
<feature type="active site" description="Proton acceptor" evidence="1">
    <location>
        <position position="121"/>
    </location>
</feature>
<keyword evidence="7" id="KW-1185">Reference proteome</keyword>
<dbReference type="GO" id="GO:0046872">
    <property type="term" value="F:metal ion binding"/>
    <property type="evidence" value="ECO:0007669"/>
    <property type="project" value="UniProtKB-KW"/>
</dbReference>
<dbReference type="Proteomes" id="UP000521922">
    <property type="component" value="Unassembled WGS sequence"/>
</dbReference>
<dbReference type="RefSeq" id="WP_179753916.1">
    <property type="nucleotide sequence ID" value="NZ_BAAAGN010000003.1"/>
</dbReference>
<protein>
    <submittedName>
        <fullName evidence="6">Endonuclease G</fullName>
    </submittedName>
</protein>
<dbReference type="AlphaFoldDB" id="A0A7Y9DNI2"/>